<proteinExistence type="predicted"/>
<sequence>MINQMNLIKKSLLSLFLLCFVVSGYTDASNYEVGDVFEAKKRTSSVVLYVIKNDLLSDIRRDSSKTGVFRQRDSRYTYDLQKGDKIILLKSFEKGNLYRVALVPKRESKQDDNPYYYVVPTKFNQLVFVEHLNE</sequence>
<evidence type="ECO:0000313" key="1">
    <source>
        <dbReference type="EMBL" id="SVA10982.1"/>
    </source>
</evidence>
<accession>A0A381T441</accession>
<name>A0A381T441_9ZZZZ</name>
<dbReference type="EMBL" id="UINC01003999">
    <property type="protein sequence ID" value="SVA10982.1"/>
    <property type="molecule type" value="Genomic_DNA"/>
</dbReference>
<organism evidence="1">
    <name type="scientific">marine metagenome</name>
    <dbReference type="NCBI Taxonomy" id="408172"/>
    <lineage>
        <taxon>unclassified sequences</taxon>
        <taxon>metagenomes</taxon>
        <taxon>ecological metagenomes</taxon>
    </lineage>
</organism>
<protein>
    <submittedName>
        <fullName evidence="1">Uncharacterized protein</fullName>
    </submittedName>
</protein>
<gene>
    <name evidence="1" type="ORF">METZ01_LOCUS63836</name>
</gene>
<dbReference type="AlphaFoldDB" id="A0A381T441"/>
<reference evidence="1" key="1">
    <citation type="submission" date="2018-05" db="EMBL/GenBank/DDBJ databases">
        <authorList>
            <person name="Lanie J.A."/>
            <person name="Ng W.-L."/>
            <person name="Kazmierczak K.M."/>
            <person name="Andrzejewski T.M."/>
            <person name="Davidsen T.M."/>
            <person name="Wayne K.J."/>
            <person name="Tettelin H."/>
            <person name="Glass J.I."/>
            <person name="Rusch D."/>
            <person name="Podicherti R."/>
            <person name="Tsui H.-C.T."/>
            <person name="Winkler M.E."/>
        </authorList>
    </citation>
    <scope>NUCLEOTIDE SEQUENCE</scope>
</reference>